<dbReference type="InterPro" id="IPR010540">
    <property type="entry name" value="CmpB_TMEM229"/>
</dbReference>
<feature type="transmembrane region" description="Helical" evidence="1">
    <location>
        <begin position="122"/>
        <end position="146"/>
    </location>
</feature>
<dbReference type="PANTHER" id="PTHR40076">
    <property type="entry name" value="MEMBRANE PROTEIN-RELATED"/>
    <property type="match status" value="1"/>
</dbReference>
<dbReference type="Pfam" id="PF06161">
    <property type="entry name" value="DUF975"/>
    <property type="match status" value="1"/>
</dbReference>
<feature type="transmembrane region" description="Helical" evidence="1">
    <location>
        <begin position="380"/>
        <end position="398"/>
    </location>
</feature>
<feature type="transmembrane region" description="Helical" evidence="1">
    <location>
        <begin position="451"/>
        <end position="473"/>
    </location>
</feature>
<gene>
    <name evidence="2" type="ORF">DWX94_10165</name>
</gene>
<reference evidence="2 3" key="1">
    <citation type="submission" date="2018-08" db="EMBL/GenBank/DDBJ databases">
        <title>A genome reference for cultivated species of the human gut microbiota.</title>
        <authorList>
            <person name="Zou Y."/>
            <person name="Xue W."/>
            <person name="Luo G."/>
        </authorList>
    </citation>
    <scope>NUCLEOTIDE SEQUENCE [LARGE SCALE GENOMIC DNA]</scope>
    <source>
        <strain evidence="2 3">AF22-21</strain>
    </source>
</reference>
<dbReference type="Proteomes" id="UP000283295">
    <property type="component" value="Unassembled WGS sequence"/>
</dbReference>
<feature type="transmembrane region" description="Helical" evidence="1">
    <location>
        <begin position="174"/>
        <end position="201"/>
    </location>
</feature>
<feature type="transmembrane region" description="Helical" evidence="1">
    <location>
        <begin position="21"/>
        <end position="39"/>
    </location>
</feature>
<dbReference type="PANTHER" id="PTHR40076:SF1">
    <property type="entry name" value="MEMBRANE PROTEIN"/>
    <property type="match status" value="1"/>
</dbReference>
<protein>
    <submittedName>
        <fullName evidence="2">DUF975 family protein</fullName>
    </submittedName>
</protein>
<evidence type="ECO:0000256" key="1">
    <source>
        <dbReference type="SAM" id="Phobius"/>
    </source>
</evidence>
<feature type="transmembrane region" description="Helical" evidence="1">
    <location>
        <begin position="247"/>
        <end position="266"/>
    </location>
</feature>
<keyword evidence="1" id="KW-0812">Transmembrane</keyword>
<feature type="transmembrane region" description="Helical" evidence="1">
    <location>
        <begin position="347"/>
        <end position="368"/>
    </location>
</feature>
<dbReference type="EMBL" id="QRVK01000027">
    <property type="protein sequence ID" value="RGS40515.1"/>
    <property type="molecule type" value="Genomic_DNA"/>
</dbReference>
<evidence type="ECO:0000313" key="2">
    <source>
        <dbReference type="EMBL" id="RGS40515.1"/>
    </source>
</evidence>
<feature type="transmembrane region" description="Helical" evidence="1">
    <location>
        <begin position="410"/>
        <end position="431"/>
    </location>
</feature>
<dbReference type="Pfam" id="PF06541">
    <property type="entry name" value="ABC_trans_CmpB"/>
    <property type="match status" value="1"/>
</dbReference>
<sequence>MTWNRKQLRKGAWNTVFKRGLLAWMAMVAVCFVFSYLGVDDSSQTKFVKGIDQVLGQETEHEADNVTILKEYVKNLPMIDHMSEQKAETVARMIDSVTVKQTWIIKLLGANTAYVKRNPGEVIVMLLISALIMAIVHFFIQSAAIVGKCRYAMECRYSDKVSINRMFAPFHRHYVLRLMWVMFCYNVVMTLWWLTIVGGVYKYYQYRMVPYLLAENPMLKWRDAKNMSREMTRGYKWKMFLTDLSCIHVWIIKAIPVAGLLVALPFQMELDAEMYFWFRQNIGVENFVEEAFNAAPYNKKAIEAAYQSAGDAGVAEVWTKPTYILQDVAVEVPEGMKVKSEYSLRDFIFFFFVFCFIGWLWEVLLYIVMDHVLVNRGTMYGPWLPVYGVGGVAIIFLLDRFKADKVKLFAMAMVVCGIIEFIASWALDFFFNSQYWDYKNEFLNVNGRICLVGLLAFGMGSLFGVYIAAPKLSEFLNSRSKKVQNIICITLSALFIIDLICCAIFGFNKGAGVGGTY</sequence>
<dbReference type="InterPro" id="IPR010380">
    <property type="entry name" value="DUF975"/>
</dbReference>
<organism evidence="2 3">
    <name type="scientific">Coprococcus eutactus</name>
    <dbReference type="NCBI Taxonomy" id="33043"/>
    <lineage>
        <taxon>Bacteria</taxon>
        <taxon>Bacillati</taxon>
        <taxon>Bacillota</taxon>
        <taxon>Clostridia</taxon>
        <taxon>Lachnospirales</taxon>
        <taxon>Lachnospiraceae</taxon>
        <taxon>Coprococcus</taxon>
    </lineage>
</organism>
<keyword evidence="1" id="KW-0472">Membrane</keyword>
<accession>A0A3R5ZKR4</accession>
<comment type="caution">
    <text evidence="2">The sequence shown here is derived from an EMBL/GenBank/DDBJ whole genome shotgun (WGS) entry which is preliminary data.</text>
</comment>
<name>A0A3R5ZKR4_9FIRM</name>
<dbReference type="AlphaFoldDB" id="A0A3R5ZKR4"/>
<proteinExistence type="predicted"/>
<dbReference type="OrthoDB" id="9789229at2"/>
<evidence type="ECO:0000313" key="3">
    <source>
        <dbReference type="Proteomes" id="UP000283295"/>
    </source>
</evidence>
<keyword evidence="1" id="KW-1133">Transmembrane helix</keyword>
<feature type="transmembrane region" description="Helical" evidence="1">
    <location>
        <begin position="485"/>
        <end position="507"/>
    </location>
</feature>